<dbReference type="SUPFAM" id="SSF48239">
    <property type="entry name" value="Terpenoid cyclases/Protein prenyltransferases"/>
    <property type="match status" value="2"/>
</dbReference>
<dbReference type="RefSeq" id="WP_107408393.1">
    <property type="nucleotide sequence ID" value="NZ_CP108277.1"/>
</dbReference>
<gene>
    <name evidence="1" type="ORF">SAMN02787144_103942</name>
</gene>
<dbReference type="UniPathway" id="UPA00337"/>
<dbReference type="AlphaFoldDB" id="A0A1K2F7S8"/>
<dbReference type="InterPro" id="IPR008930">
    <property type="entry name" value="Terpenoid_cyclase/PrenylTrfase"/>
</dbReference>
<evidence type="ECO:0000313" key="2">
    <source>
        <dbReference type="Proteomes" id="UP000181909"/>
    </source>
</evidence>
<sequence>MKTITRVEGPGPVPAARSTWSGVDAAAARCLTKAVEFAVESQTSDGAWRFPSEPRVLENAVVACSLAGVKEARAARERAVRWLEGAAPQQHDAFVAAADRWLVELTCTGSTAKTVVPSLPVSEGPHARRALYLHALGCAVAGAGADARLLLQQSRAALGADGGRRIKPWQRTMLLAFEAIACSVLGMPVPPHTLHEWERAQSPDGSFFGMPLVTGMLHLALRRMAPEHHVTRRCLTGLLAGQQPDGTWRFLVSEVWDTGLLVRALRGHPLFQTAALPAALKFLASAQKEDGGWACTAPLDSDNDTTGNSLLALAGTDRAGQIRPAATHYALRHQTPEGLWTTWHSSDDSPAPDVVAHMAAGIHAAALPGIDLAPARSWLASLATEGGWNSDWYIPPAYGAAEIGAAIGRRPQRRAAARALLGSQRRDGGWPRIPGEPYSSPTATGLALTALTTSGLELPDAALRHALRFLIDSQNDDGTWNDRPVMYGPRPFLTSTTTQVHALAARGLRHALTTVESRDGATP</sequence>
<dbReference type="Proteomes" id="UP000181909">
    <property type="component" value="Unassembled WGS sequence"/>
</dbReference>
<protein>
    <submittedName>
        <fullName evidence="1">Squalene-hopene/tetraprenyl-beta-curcumene cyclase</fullName>
    </submittedName>
</protein>
<reference evidence="1 2" key="1">
    <citation type="submission" date="2016-11" db="EMBL/GenBank/DDBJ databases">
        <authorList>
            <person name="Jaros S."/>
            <person name="Januszkiewicz K."/>
            <person name="Wedrychowicz H."/>
        </authorList>
    </citation>
    <scope>NUCLEOTIDE SEQUENCE [LARGE SCALE GENOMIC DNA]</scope>
    <source>
        <strain evidence="1 2">OK807</strain>
    </source>
</reference>
<dbReference type="EMBL" id="FPJO01000039">
    <property type="protein sequence ID" value="SFY43825.1"/>
    <property type="molecule type" value="Genomic_DNA"/>
</dbReference>
<dbReference type="OrthoDB" id="9758578at2"/>
<name>A0A1K2F7S8_STRAR</name>
<accession>A0A1K2F7S8</accession>
<proteinExistence type="predicted"/>
<dbReference type="Gene3D" id="1.50.10.20">
    <property type="match status" value="2"/>
</dbReference>
<evidence type="ECO:0000313" key="1">
    <source>
        <dbReference type="EMBL" id="SFY43825.1"/>
    </source>
</evidence>
<organism evidence="1 2">
    <name type="scientific">Streptomyces atratus</name>
    <dbReference type="NCBI Taxonomy" id="1893"/>
    <lineage>
        <taxon>Bacteria</taxon>
        <taxon>Bacillati</taxon>
        <taxon>Actinomycetota</taxon>
        <taxon>Actinomycetes</taxon>
        <taxon>Kitasatosporales</taxon>
        <taxon>Streptomycetaceae</taxon>
        <taxon>Streptomyces</taxon>
    </lineage>
</organism>
<dbReference type="STRING" id="1893.SAMN02787144_103942"/>